<dbReference type="InterPro" id="IPR011083">
    <property type="entry name" value="Phage_tail_collar_dom"/>
</dbReference>
<dbReference type="InterPro" id="IPR051934">
    <property type="entry name" value="Phage_Tail_Fiber_Structural"/>
</dbReference>
<dbReference type="OrthoDB" id="9810174at2"/>
<dbReference type="PANTHER" id="PTHR35191:SF1">
    <property type="entry name" value="PROPHAGE SIDE TAIL FIBER PROTEIN HOMOLOG STFQ-RELATED"/>
    <property type="match status" value="1"/>
</dbReference>
<comment type="caution">
    <text evidence="3">The sequence shown here is derived from an EMBL/GenBank/DDBJ whole genome shotgun (WGS) entry which is preliminary data.</text>
</comment>
<dbReference type="eggNOG" id="COG5301">
    <property type="taxonomic scope" value="Bacteria"/>
</dbReference>
<evidence type="ECO:0000259" key="1">
    <source>
        <dbReference type="Pfam" id="PF07484"/>
    </source>
</evidence>
<evidence type="ECO:0000313" key="4">
    <source>
        <dbReference type="Proteomes" id="UP000028630"/>
    </source>
</evidence>
<protein>
    <submittedName>
        <fullName evidence="3">Phage tail fiber protein</fullName>
    </submittedName>
</protein>
<sequence>MSEFYGILTAAGAAACAHSVETGQPLNINTVVIGDGNGTTPQPVPEQTDLVNTVYTGQLNSLTQDSSNPSVLVAEVVLPAEVGPFWCRELGLKADDGTLIAVCSLPPQYKVVAAEGAAGTMVFSVSIIFSDGANVTLTVDDSAILATKGYIDMALAEHIADPDAHPQYVTIATLRKHIPTGVPLPWPTETPPTGWLKCNGATFSKTLYPILGAAYPSGQLPDLRAEFIRGWDDGRNIDTDRGILSQQDGTIVTCSLYGSGTAATVMGVLRSNSDSPAEPFDGDAMNQIDILLATTITSSVTTGLATVNDAVRARPRNVAFNYIVRAE</sequence>
<proteinExistence type="predicted"/>
<dbReference type="AlphaFoldDB" id="A0A085AFN3"/>
<gene>
    <name evidence="3" type="ORF">GTGU_01220</name>
</gene>
<dbReference type="SUPFAM" id="SSF88874">
    <property type="entry name" value="Receptor-binding domain of short tail fibre protein gp12"/>
    <property type="match status" value="1"/>
</dbReference>
<feature type="domain" description="Phage tail collar" evidence="1">
    <location>
        <begin position="181"/>
        <end position="228"/>
    </location>
</feature>
<dbReference type="InterPro" id="IPR037053">
    <property type="entry name" value="Phage_tail_collar_dom_sf"/>
</dbReference>
<reference evidence="4" key="1">
    <citation type="submission" date="2014-05" db="EMBL/GenBank/DDBJ databases">
        <title>ATOL: Assembling a taxonomically balanced genome-scale reconstruction of the evolutionary history of the Enterobacteriaceae.</title>
        <authorList>
            <person name="Plunkett G. III"/>
            <person name="Neeno-Eckwall E.C."/>
            <person name="Glasner J.D."/>
            <person name="Perna N.T."/>
        </authorList>
    </citation>
    <scope>NUCLEOTIDE SEQUENCE [LARGE SCALE GENOMIC DNA]</scope>
    <source>
        <strain evidence="4">ATCC 49490</strain>
    </source>
</reference>
<dbReference type="Proteomes" id="UP000028630">
    <property type="component" value="Unassembled WGS sequence"/>
</dbReference>
<dbReference type="EMBL" id="JMTB01000044">
    <property type="protein sequence ID" value="KFC09028.1"/>
    <property type="molecule type" value="Genomic_DNA"/>
</dbReference>
<dbReference type="Gene3D" id="3.90.1340.10">
    <property type="entry name" value="Phage tail collar domain"/>
    <property type="match status" value="1"/>
</dbReference>
<evidence type="ECO:0000259" key="2">
    <source>
        <dbReference type="Pfam" id="PF12571"/>
    </source>
</evidence>
<dbReference type="RefSeq" id="WP_038154897.1">
    <property type="nucleotide sequence ID" value="NZ_JMTB01000044.1"/>
</dbReference>
<keyword evidence="4" id="KW-1185">Reference proteome</keyword>
<dbReference type="Pfam" id="PF12571">
    <property type="entry name" value="Phage_tail_fib"/>
    <property type="match status" value="1"/>
</dbReference>
<dbReference type="Pfam" id="PF07484">
    <property type="entry name" value="Collar"/>
    <property type="match status" value="1"/>
</dbReference>
<name>A0A085AFN3_9ENTR</name>
<organism evidence="3 4">
    <name type="scientific">Trabulsiella guamensis ATCC 49490</name>
    <dbReference type="NCBI Taxonomy" id="1005994"/>
    <lineage>
        <taxon>Bacteria</taxon>
        <taxon>Pseudomonadati</taxon>
        <taxon>Pseudomonadota</taxon>
        <taxon>Gammaproteobacteria</taxon>
        <taxon>Enterobacterales</taxon>
        <taxon>Enterobacteriaceae</taxon>
        <taxon>Trabulsiella</taxon>
    </lineage>
</organism>
<dbReference type="InterPro" id="IPR022225">
    <property type="entry name" value="Phage_tail_fibre_N"/>
</dbReference>
<feature type="domain" description="Phage tail fibre protein N-terminal" evidence="2">
    <location>
        <begin position="1"/>
        <end position="148"/>
    </location>
</feature>
<accession>A0A085AFN3</accession>
<evidence type="ECO:0000313" key="3">
    <source>
        <dbReference type="EMBL" id="KFC09028.1"/>
    </source>
</evidence>
<dbReference type="PANTHER" id="PTHR35191">
    <property type="entry name" value="PROPHAGE SIDE TAIL FIBER PROTEIN HOMOLOG STFQ-RELATED"/>
    <property type="match status" value="1"/>
</dbReference>